<comment type="caution">
    <text evidence="2">The sequence shown here is derived from an EMBL/GenBank/DDBJ whole genome shotgun (WGS) entry which is preliminary data.</text>
</comment>
<organism evidence="2 3">
    <name type="scientific">Rhizodiscina lignyota</name>
    <dbReference type="NCBI Taxonomy" id="1504668"/>
    <lineage>
        <taxon>Eukaryota</taxon>
        <taxon>Fungi</taxon>
        <taxon>Dikarya</taxon>
        <taxon>Ascomycota</taxon>
        <taxon>Pezizomycotina</taxon>
        <taxon>Dothideomycetes</taxon>
        <taxon>Pleosporomycetidae</taxon>
        <taxon>Aulographales</taxon>
        <taxon>Rhizodiscinaceae</taxon>
        <taxon>Rhizodiscina</taxon>
    </lineage>
</organism>
<dbReference type="InterPro" id="IPR036188">
    <property type="entry name" value="FAD/NAD-bd_sf"/>
</dbReference>
<dbReference type="GO" id="GO:0006338">
    <property type="term" value="P:chromatin remodeling"/>
    <property type="evidence" value="ECO:0007669"/>
    <property type="project" value="TreeGrafter"/>
</dbReference>
<dbReference type="Gene3D" id="3.50.50.60">
    <property type="entry name" value="FAD/NAD(P)-binding domain"/>
    <property type="match status" value="1"/>
</dbReference>
<accession>A0A9P4IJB5</accession>
<dbReference type="InterPro" id="IPR050281">
    <property type="entry name" value="Flavin_monoamine_oxidase"/>
</dbReference>
<dbReference type="SUPFAM" id="SSF51905">
    <property type="entry name" value="FAD/NAD(P)-binding domain"/>
    <property type="match status" value="1"/>
</dbReference>
<feature type="domain" description="Amine oxidase" evidence="1">
    <location>
        <begin position="21"/>
        <end position="333"/>
    </location>
</feature>
<name>A0A9P4IJB5_9PEZI</name>
<dbReference type="GO" id="GO:0050660">
    <property type="term" value="F:flavin adenine dinucleotide binding"/>
    <property type="evidence" value="ECO:0007669"/>
    <property type="project" value="TreeGrafter"/>
</dbReference>
<dbReference type="Gene3D" id="3.90.660.10">
    <property type="match status" value="1"/>
</dbReference>
<reference evidence="2" key="1">
    <citation type="journal article" date="2020" name="Stud. Mycol.">
        <title>101 Dothideomycetes genomes: a test case for predicting lifestyles and emergence of pathogens.</title>
        <authorList>
            <person name="Haridas S."/>
            <person name="Albert R."/>
            <person name="Binder M."/>
            <person name="Bloem J."/>
            <person name="Labutti K."/>
            <person name="Salamov A."/>
            <person name="Andreopoulos B."/>
            <person name="Baker S."/>
            <person name="Barry K."/>
            <person name="Bills G."/>
            <person name="Bluhm B."/>
            <person name="Cannon C."/>
            <person name="Castanera R."/>
            <person name="Culley D."/>
            <person name="Daum C."/>
            <person name="Ezra D."/>
            <person name="Gonzalez J."/>
            <person name="Henrissat B."/>
            <person name="Kuo A."/>
            <person name="Liang C."/>
            <person name="Lipzen A."/>
            <person name="Lutzoni F."/>
            <person name="Magnuson J."/>
            <person name="Mondo S."/>
            <person name="Nolan M."/>
            <person name="Ohm R."/>
            <person name="Pangilinan J."/>
            <person name="Park H.-J."/>
            <person name="Ramirez L."/>
            <person name="Alfaro M."/>
            <person name="Sun H."/>
            <person name="Tritt A."/>
            <person name="Yoshinaga Y."/>
            <person name="Zwiers L.-H."/>
            <person name="Turgeon B."/>
            <person name="Goodwin S."/>
            <person name="Spatafora J."/>
            <person name="Crous P."/>
            <person name="Grigoriev I."/>
        </authorList>
    </citation>
    <scope>NUCLEOTIDE SEQUENCE</scope>
    <source>
        <strain evidence="2">CBS 133067</strain>
    </source>
</reference>
<dbReference type="AlphaFoldDB" id="A0A9P4IJB5"/>
<dbReference type="SUPFAM" id="SSF54373">
    <property type="entry name" value="FAD-linked reductases, C-terminal domain"/>
    <property type="match status" value="1"/>
</dbReference>
<dbReference type="PANTHER" id="PTHR10742:SF414">
    <property type="entry name" value="CONTAINING AMINE OXIDASE, PUTATIVE (AFU_ORTHOLOGUE AFUA_3G12150)-RELATED"/>
    <property type="match status" value="1"/>
</dbReference>
<protein>
    <submittedName>
        <fullName evidence="2">FAD/NAD(P)-binding domain-containing protein</fullName>
    </submittedName>
</protein>
<gene>
    <name evidence="2" type="ORF">NA57DRAFT_32874</name>
</gene>
<evidence type="ECO:0000259" key="1">
    <source>
        <dbReference type="Pfam" id="PF01593"/>
    </source>
</evidence>
<dbReference type="OrthoDB" id="5046242at2759"/>
<dbReference type="Pfam" id="PF01593">
    <property type="entry name" value="Amino_oxidase"/>
    <property type="match status" value="2"/>
</dbReference>
<feature type="domain" description="Amine oxidase" evidence="1">
    <location>
        <begin position="418"/>
        <end position="532"/>
    </location>
</feature>
<dbReference type="PRINTS" id="PR00419">
    <property type="entry name" value="ADXRDTASE"/>
</dbReference>
<dbReference type="InterPro" id="IPR002937">
    <property type="entry name" value="Amino_oxidase"/>
</dbReference>
<proteinExistence type="predicted"/>
<dbReference type="EMBL" id="ML978122">
    <property type="protein sequence ID" value="KAF2102620.1"/>
    <property type="molecule type" value="Genomic_DNA"/>
</dbReference>
<evidence type="ECO:0000313" key="3">
    <source>
        <dbReference type="Proteomes" id="UP000799772"/>
    </source>
</evidence>
<dbReference type="Proteomes" id="UP000799772">
    <property type="component" value="Unassembled WGS sequence"/>
</dbReference>
<dbReference type="GO" id="GO:0016491">
    <property type="term" value="F:oxidoreductase activity"/>
    <property type="evidence" value="ECO:0007669"/>
    <property type="project" value="InterPro"/>
</dbReference>
<evidence type="ECO:0000313" key="2">
    <source>
        <dbReference type="EMBL" id="KAF2102620.1"/>
    </source>
</evidence>
<sequence>MLRRALPVGRRLHIGIVGGGVAGLRCAEVLSKHGVQVTIIEGRERLGGRVSELGHLVDLGPNWIHGTDNNPMMDLVKETGSIGYSWGEKSITVDSQKQPLPEEEMTEIQEFIWDSIKDGLHESNAKFSRDPKENEIPSSASLADFFNTRIEQRYGCDRNPDSAARMKIVEQSCRMFGAFVGQPVEKQSLKFFWLEECLDGDNLFCADSYAKVLKRLAAPALESAKIKFGRTVKKIRPPEDSTSFMTGEVQEDTEESFDEIVVTTPLGWLQRHGQAFDPPLPKRFSEAISALGYGNLDKVYITFPTAFWNSPVQNGTATAPIEPSKSDPNIRATTIPLHQPSSDASTTSAKLKAQDRNFPGFVTFLNPTYAQDTNPTLMNQEFFNMAALPDSCAQPTLLFYIYGDFANQVAQLVSTLPYRSLLGPAKPEYVSALWRLFSPYVSFLPNYDAASAACQPVDALATAWVNDELAGNGSYTNFPVGLERGDEDVETLREGLPDGGLWFAGEHTAPFVALGTVTGAYWAGEGVARRILRAYEVGEGMEMSQLNGIKSL</sequence>
<dbReference type="PANTHER" id="PTHR10742">
    <property type="entry name" value="FLAVIN MONOAMINE OXIDASE"/>
    <property type="match status" value="1"/>
</dbReference>
<keyword evidence="3" id="KW-1185">Reference proteome</keyword>
<dbReference type="GO" id="GO:0003682">
    <property type="term" value="F:chromatin binding"/>
    <property type="evidence" value="ECO:0007669"/>
    <property type="project" value="TreeGrafter"/>
</dbReference>